<dbReference type="Gene3D" id="3.20.20.70">
    <property type="entry name" value="Aldolase class I"/>
    <property type="match status" value="1"/>
</dbReference>
<accession>A0A381SGJ9</accession>
<keyword evidence="4" id="KW-0028">Amino-acid biosynthesis</keyword>
<reference evidence="10" key="1">
    <citation type="submission" date="2018-05" db="EMBL/GenBank/DDBJ databases">
        <authorList>
            <person name="Lanie J.A."/>
            <person name="Ng W.-L."/>
            <person name="Kazmierczak K.M."/>
            <person name="Andrzejewski T.M."/>
            <person name="Davidsen T.M."/>
            <person name="Wayne K.J."/>
            <person name="Tettelin H."/>
            <person name="Glass J.I."/>
            <person name="Rusch D."/>
            <person name="Podicherti R."/>
            <person name="Tsui H.-C.T."/>
            <person name="Winkler M.E."/>
        </authorList>
    </citation>
    <scope>NUCLEOTIDE SEQUENCE</scope>
</reference>
<dbReference type="GO" id="GO:0009089">
    <property type="term" value="P:lysine biosynthetic process via diaminopimelate"/>
    <property type="evidence" value="ECO:0007669"/>
    <property type="project" value="UniProtKB-UniPathway"/>
</dbReference>
<evidence type="ECO:0000256" key="6">
    <source>
        <dbReference type="ARBA" id="ARBA00023154"/>
    </source>
</evidence>
<dbReference type="PANTHER" id="PTHR12128">
    <property type="entry name" value="DIHYDRODIPICOLINATE SYNTHASE"/>
    <property type="match status" value="1"/>
</dbReference>
<comment type="pathway">
    <text evidence="2">Amino-acid biosynthesis; L-lysine biosynthesis via DAP pathway; (S)-tetrahydrodipicolinate from L-aspartate: step 3/4.</text>
</comment>
<evidence type="ECO:0000256" key="7">
    <source>
        <dbReference type="ARBA" id="ARBA00023239"/>
    </source>
</evidence>
<dbReference type="UniPathway" id="UPA00034">
    <property type="reaction ID" value="UER00017"/>
</dbReference>
<proteinExistence type="inferred from homology"/>
<evidence type="ECO:0000256" key="5">
    <source>
        <dbReference type="ARBA" id="ARBA00022915"/>
    </source>
</evidence>
<evidence type="ECO:0000313" key="10">
    <source>
        <dbReference type="EMBL" id="SVA02584.1"/>
    </source>
</evidence>
<dbReference type="PROSITE" id="PS00666">
    <property type="entry name" value="DHDPS_2"/>
    <property type="match status" value="1"/>
</dbReference>
<evidence type="ECO:0000256" key="3">
    <source>
        <dbReference type="ARBA" id="ARBA00012086"/>
    </source>
</evidence>
<dbReference type="EMBL" id="UINC01003020">
    <property type="protein sequence ID" value="SVA02584.1"/>
    <property type="molecule type" value="Genomic_DNA"/>
</dbReference>
<dbReference type="EC" id="4.3.3.7" evidence="3"/>
<gene>
    <name evidence="10" type="ORF">METZ01_LOCUS55438</name>
</gene>
<dbReference type="PIRSF" id="PIRSF001365">
    <property type="entry name" value="DHDPS"/>
    <property type="match status" value="1"/>
</dbReference>
<evidence type="ECO:0000256" key="4">
    <source>
        <dbReference type="ARBA" id="ARBA00022605"/>
    </source>
</evidence>
<dbReference type="HAMAP" id="MF_00418">
    <property type="entry name" value="DapA"/>
    <property type="match status" value="1"/>
</dbReference>
<dbReference type="InterPro" id="IPR020624">
    <property type="entry name" value="Schiff_base-form_aldolases_CS"/>
</dbReference>
<organism evidence="10">
    <name type="scientific">marine metagenome</name>
    <dbReference type="NCBI Taxonomy" id="408172"/>
    <lineage>
        <taxon>unclassified sequences</taxon>
        <taxon>metagenomes</taxon>
        <taxon>ecological metagenomes</taxon>
    </lineage>
</organism>
<dbReference type="GO" id="GO:0019877">
    <property type="term" value="P:diaminopimelate biosynthetic process"/>
    <property type="evidence" value="ECO:0007669"/>
    <property type="project" value="UniProtKB-KW"/>
</dbReference>
<dbReference type="InterPro" id="IPR002220">
    <property type="entry name" value="DapA-like"/>
</dbReference>
<evidence type="ECO:0000256" key="2">
    <source>
        <dbReference type="ARBA" id="ARBA00005120"/>
    </source>
</evidence>
<dbReference type="GO" id="GO:0008840">
    <property type="term" value="F:4-hydroxy-tetrahydrodipicolinate synthase activity"/>
    <property type="evidence" value="ECO:0007669"/>
    <property type="project" value="UniProtKB-EC"/>
</dbReference>
<protein>
    <recommendedName>
        <fullName evidence="3">4-hydroxy-tetrahydrodipicolinate synthase</fullName>
        <ecNumber evidence="3">4.3.3.7</ecNumber>
    </recommendedName>
</protein>
<comment type="function">
    <text evidence="1">Catalyzes the condensation of (S)-aspartate-beta-semialdehyde [(S)-ASA] and pyruvate to 4-hydroxy-tetrahydrodipicolinate (HTPA).</text>
</comment>
<dbReference type="InterPro" id="IPR013785">
    <property type="entry name" value="Aldolase_TIM"/>
</dbReference>
<dbReference type="NCBIfam" id="TIGR00674">
    <property type="entry name" value="dapA"/>
    <property type="match status" value="1"/>
</dbReference>
<name>A0A381SGJ9_9ZZZZ</name>
<evidence type="ECO:0000256" key="9">
    <source>
        <dbReference type="ARBA" id="ARBA00047836"/>
    </source>
</evidence>
<dbReference type="PROSITE" id="PS00665">
    <property type="entry name" value="DHDPS_1"/>
    <property type="match status" value="1"/>
</dbReference>
<keyword evidence="8" id="KW-0704">Schiff base</keyword>
<dbReference type="PANTHER" id="PTHR12128:SF15">
    <property type="entry name" value="4-HYDROXY-TETRAHYDRODIPICOLINATE SYNTHASE 1, CHLOROPLASTIC"/>
    <property type="match status" value="1"/>
</dbReference>
<dbReference type="SMART" id="SM01130">
    <property type="entry name" value="DHDPS"/>
    <property type="match status" value="1"/>
</dbReference>
<dbReference type="SUPFAM" id="SSF51569">
    <property type="entry name" value="Aldolase"/>
    <property type="match status" value="1"/>
</dbReference>
<keyword evidence="5" id="KW-0220">Diaminopimelate biosynthesis</keyword>
<dbReference type="Pfam" id="PF00701">
    <property type="entry name" value="DHDPS"/>
    <property type="match status" value="1"/>
</dbReference>
<dbReference type="InterPro" id="IPR005263">
    <property type="entry name" value="DapA"/>
</dbReference>
<dbReference type="AlphaFoldDB" id="A0A381SGJ9"/>
<dbReference type="CDD" id="cd00950">
    <property type="entry name" value="DHDPS"/>
    <property type="match status" value="1"/>
</dbReference>
<dbReference type="InterPro" id="IPR020625">
    <property type="entry name" value="Schiff_base-form_aldolases_AS"/>
</dbReference>
<dbReference type="PRINTS" id="PR00146">
    <property type="entry name" value="DHPICSNTHASE"/>
</dbReference>
<comment type="catalytic activity">
    <reaction evidence="9">
        <text>L-aspartate 4-semialdehyde + pyruvate = (2S,4S)-4-hydroxy-2,3,4,5-tetrahydrodipicolinate + H2O + H(+)</text>
        <dbReference type="Rhea" id="RHEA:34171"/>
        <dbReference type="ChEBI" id="CHEBI:15361"/>
        <dbReference type="ChEBI" id="CHEBI:15377"/>
        <dbReference type="ChEBI" id="CHEBI:15378"/>
        <dbReference type="ChEBI" id="CHEBI:67139"/>
        <dbReference type="ChEBI" id="CHEBI:537519"/>
        <dbReference type="EC" id="4.3.3.7"/>
    </reaction>
</comment>
<evidence type="ECO:0000256" key="1">
    <source>
        <dbReference type="ARBA" id="ARBA00003294"/>
    </source>
</evidence>
<sequence>MEKIKSASLMTAIKTPYKPNGEVDLESYDRLVEAQIKNGVEGLIVCGTTGEGHLMDWEEHLMLIAHSVNQFGDTLVIVGNTGSNNTREALKGTRYGFAFGMDAALQINPYYGKTSDAGLREHFKRVLDLGPSIIYNVPGRTGQDLHPEIIEELAEHPNLIGVKECAGNERMGHYESKGIACWSGNDDQCFEGRHRHGSHGVISVISNLLPGLMRRLMDTDDPELNARLQPLMSWLFHVPSPNALNTVLSMTGAIKPVFRLPYSPVDLEARQQVIDLLQGFSPEEWVGSGLELMEDKQFILTA</sequence>
<evidence type="ECO:0000256" key="8">
    <source>
        <dbReference type="ARBA" id="ARBA00023270"/>
    </source>
</evidence>
<keyword evidence="7" id="KW-0456">Lyase</keyword>
<keyword evidence="6" id="KW-0457">Lysine biosynthesis</keyword>